<sequence>MSLVLGPIHYKMYDKAKHTASIAEALAQQFGCEDIFCKAAKEYPLAQGALEEILDLGNIHGSLSTLVNHAQAQLGAVLSALNEKSTEAVQYAAALGRNAAQTTCPAEDVAALWQQLERYWLDGMPCDGGCAVRIDGDTLCIALDSRMHPQTPLYLMVRSAWQAAYCDEKGFVQNRPSETQFEIKKEQES</sequence>
<accession>A0A9D2Q522</accession>
<comment type="caution">
    <text evidence="1">The sequence shown here is derived from an EMBL/GenBank/DDBJ whole genome shotgun (WGS) entry which is preliminary data.</text>
</comment>
<evidence type="ECO:0000313" key="1">
    <source>
        <dbReference type="EMBL" id="HJC72989.1"/>
    </source>
</evidence>
<gene>
    <name evidence="1" type="ORF">H9698_09400</name>
</gene>
<evidence type="ECO:0000313" key="2">
    <source>
        <dbReference type="Proteomes" id="UP000823918"/>
    </source>
</evidence>
<dbReference type="EMBL" id="DWWA01000049">
    <property type="protein sequence ID" value="HJC72989.1"/>
    <property type="molecule type" value="Genomic_DNA"/>
</dbReference>
<reference evidence="1" key="2">
    <citation type="submission" date="2021-04" db="EMBL/GenBank/DDBJ databases">
        <authorList>
            <person name="Gilroy R."/>
        </authorList>
    </citation>
    <scope>NUCLEOTIDE SEQUENCE</scope>
    <source>
        <strain evidence="1">5933</strain>
    </source>
</reference>
<protein>
    <submittedName>
        <fullName evidence="1">Uncharacterized protein</fullName>
    </submittedName>
</protein>
<name>A0A9D2Q522_9FIRM</name>
<dbReference type="AlphaFoldDB" id="A0A9D2Q522"/>
<reference evidence="1" key="1">
    <citation type="journal article" date="2021" name="PeerJ">
        <title>Extensive microbial diversity within the chicken gut microbiome revealed by metagenomics and culture.</title>
        <authorList>
            <person name="Gilroy R."/>
            <person name="Ravi A."/>
            <person name="Getino M."/>
            <person name="Pursley I."/>
            <person name="Horton D.L."/>
            <person name="Alikhan N.F."/>
            <person name="Baker D."/>
            <person name="Gharbi K."/>
            <person name="Hall N."/>
            <person name="Watson M."/>
            <person name="Adriaenssens E.M."/>
            <person name="Foster-Nyarko E."/>
            <person name="Jarju S."/>
            <person name="Secka A."/>
            <person name="Antonio M."/>
            <person name="Oren A."/>
            <person name="Chaudhuri R.R."/>
            <person name="La Ragione R."/>
            <person name="Hildebrand F."/>
            <person name="Pallen M.J."/>
        </authorList>
    </citation>
    <scope>NUCLEOTIDE SEQUENCE</scope>
    <source>
        <strain evidence="1">5933</strain>
    </source>
</reference>
<organism evidence="1 2">
    <name type="scientific">Candidatus Ruthenibacterium merdavium</name>
    <dbReference type="NCBI Taxonomy" id="2838752"/>
    <lineage>
        <taxon>Bacteria</taxon>
        <taxon>Bacillati</taxon>
        <taxon>Bacillota</taxon>
        <taxon>Clostridia</taxon>
        <taxon>Eubacteriales</taxon>
        <taxon>Oscillospiraceae</taxon>
        <taxon>Ruthenibacterium</taxon>
    </lineage>
</organism>
<dbReference type="Proteomes" id="UP000823918">
    <property type="component" value="Unassembled WGS sequence"/>
</dbReference>
<proteinExistence type="predicted"/>